<evidence type="ECO:0000313" key="4">
    <source>
        <dbReference type="Proteomes" id="UP000277256"/>
    </source>
</evidence>
<feature type="transmembrane region" description="Helical" evidence="2">
    <location>
        <begin position="95"/>
        <end position="111"/>
    </location>
</feature>
<dbReference type="OrthoDB" id="5194837at2"/>
<keyword evidence="2" id="KW-1133">Transmembrane helix</keyword>
<name>A0A426URN7_9ACTN</name>
<gene>
    <name evidence="3" type="ORF">EIW28_23360</name>
</gene>
<evidence type="ECO:0000313" key="3">
    <source>
        <dbReference type="EMBL" id="RRR95830.1"/>
    </source>
</evidence>
<dbReference type="Proteomes" id="UP000277256">
    <property type="component" value="Unassembled WGS sequence"/>
</dbReference>
<feature type="transmembrane region" description="Helical" evidence="2">
    <location>
        <begin position="70"/>
        <end position="89"/>
    </location>
</feature>
<evidence type="ECO:0000256" key="1">
    <source>
        <dbReference type="SAM" id="MobiDB-lite"/>
    </source>
</evidence>
<organism evidence="3 4">
    <name type="scientific">Glycomyces terrestris</name>
    <dbReference type="NCBI Taxonomy" id="2493553"/>
    <lineage>
        <taxon>Bacteria</taxon>
        <taxon>Bacillati</taxon>
        <taxon>Actinomycetota</taxon>
        <taxon>Actinomycetes</taxon>
        <taxon>Glycomycetales</taxon>
        <taxon>Glycomycetaceae</taxon>
        <taxon>Glycomyces</taxon>
    </lineage>
</organism>
<protein>
    <submittedName>
        <fullName evidence="3">Uncharacterized protein</fullName>
    </submittedName>
</protein>
<dbReference type="AlphaFoldDB" id="A0A426URN7"/>
<keyword evidence="2" id="KW-0472">Membrane</keyword>
<dbReference type="RefSeq" id="WP_125250125.1">
    <property type="nucleotide sequence ID" value="NZ_RSEB01000009.1"/>
</dbReference>
<comment type="caution">
    <text evidence="3">The sequence shown here is derived from an EMBL/GenBank/DDBJ whole genome shotgun (WGS) entry which is preliminary data.</text>
</comment>
<reference evidence="3 4" key="1">
    <citation type="submission" date="2018-12" db="EMBL/GenBank/DDBJ databases">
        <title>Glycomyces sp. YIM 121974 draft genome.</title>
        <authorList>
            <person name="Li Q."/>
        </authorList>
    </citation>
    <scope>NUCLEOTIDE SEQUENCE [LARGE SCALE GENOMIC DNA]</scope>
    <source>
        <strain evidence="3 4">YIM 121974</strain>
    </source>
</reference>
<keyword evidence="2" id="KW-0812">Transmembrane</keyword>
<keyword evidence="4" id="KW-1185">Reference proteome</keyword>
<dbReference type="EMBL" id="RSEB01000009">
    <property type="protein sequence ID" value="RRR95830.1"/>
    <property type="molecule type" value="Genomic_DNA"/>
</dbReference>
<accession>A0A426URN7</accession>
<proteinExistence type="predicted"/>
<feature type="region of interest" description="Disordered" evidence="1">
    <location>
        <begin position="129"/>
        <end position="152"/>
    </location>
</feature>
<evidence type="ECO:0000256" key="2">
    <source>
        <dbReference type="SAM" id="Phobius"/>
    </source>
</evidence>
<feature type="transmembrane region" description="Helical" evidence="2">
    <location>
        <begin position="29"/>
        <end position="49"/>
    </location>
</feature>
<sequence length="152" mass="16037">MTPASPEPAPAGRPARAGGKRTALVLSTVGWFALACGLVGWAFASGFCLDDQTCRQLDDEGLTRDQEWQIVLVAVLVSLAVLALLPFALGMPKTGAVYAALALAFTVWLSQQDFAREIARDLLRDDAPAQEHEVDPGQCIPRSGGDSECPGG</sequence>